<keyword evidence="1" id="KW-0493">Microtubule</keyword>
<keyword evidence="2 4" id="KW-0505">Motor protein</keyword>
<dbReference type="SUPFAM" id="SSF52540">
    <property type="entry name" value="P-loop containing nucleoside triphosphate hydrolases"/>
    <property type="match status" value="1"/>
</dbReference>
<evidence type="ECO:0000256" key="1">
    <source>
        <dbReference type="ARBA" id="ARBA00022701"/>
    </source>
</evidence>
<gene>
    <name evidence="6" type="ORF">TIFTF001_013786</name>
</gene>
<proteinExistence type="inferred from homology"/>
<evidence type="ECO:0000313" key="6">
    <source>
        <dbReference type="EMBL" id="GMN44584.1"/>
    </source>
</evidence>
<dbReference type="InterPro" id="IPR036961">
    <property type="entry name" value="Kinesin_motor_dom_sf"/>
</dbReference>
<dbReference type="SMART" id="SM00129">
    <property type="entry name" value="KISc"/>
    <property type="match status" value="1"/>
</dbReference>
<feature type="binding site" evidence="4">
    <location>
        <begin position="116"/>
        <end position="123"/>
    </location>
    <ligand>
        <name>ATP</name>
        <dbReference type="ChEBI" id="CHEBI:30616"/>
    </ligand>
</feature>
<dbReference type="PROSITE" id="PS50067">
    <property type="entry name" value="KINESIN_MOTOR_2"/>
    <property type="match status" value="1"/>
</dbReference>
<name>A0AA88A2K6_FICCA</name>
<evidence type="ECO:0000256" key="4">
    <source>
        <dbReference type="PROSITE-ProRule" id="PRU00283"/>
    </source>
</evidence>
<keyword evidence="4" id="KW-0067">ATP-binding</keyword>
<dbReference type="Pfam" id="PF00225">
    <property type="entry name" value="Kinesin"/>
    <property type="match status" value="1"/>
</dbReference>
<evidence type="ECO:0000259" key="5">
    <source>
        <dbReference type="PROSITE" id="PS50067"/>
    </source>
</evidence>
<evidence type="ECO:0000313" key="7">
    <source>
        <dbReference type="Proteomes" id="UP001187192"/>
    </source>
</evidence>
<dbReference type="AlphaFoldDB" id="A0AA88A2K6"/>
<dbReference type="InterPro" id="IPR027417">
    <property type="entry name" value="P-loop_NTPase"/>
</dbReference>
<evidence type="ECO:0000256" key="3">
    <source>
        <dbReference type="ARBA" id="ARBA00061615"/>
    </source>
</evidence>
<evidence type="ECO:0000256" key="2">
    <source>
        <dbReference type="ARBA" id="ARBA00023175"/>
    </source>
</evidence>
<protein>
    <recommendedName>
        <fullName evidence="5">Kinesin motor domain-containing protein</fullName>
    </recommendedName>
</protein>
<dbReference type="GO" id="GO:0016887">
    <property type="term" value="F:ATP hydrolysis activity"/>
    <property type="evidence" value="ECO:0007669"/>
    <property type="project" value="TreeGrafter"/>
</dbReference>
<reference evidence="6" key="1">
    <citation type="submission" date="2023-07" db="EMBL/GenBank/DDBJ databases">
        <title>draft genome sequence of fig (Ficus carica).</title>
        <authorList>
            <person name="Takahashi T."/>
            <person name="Nishimura K."/>
        </authorList>
    </citation>
    <scope>NUCLEOTIDE SEQUENCE</scope>
</reference>
<dbReference type="PRINTS" id="PR00380">
    <property type="entry name" value="KINESINHEAVY"/>
</dbReference>
<keyword evidence="7" id="KW-1185">Reference proteome</keyword>
<dbReference type="Gene3D" id="1.20.58.1980">
    <property type="match status" value="1"/>
</dbReference>
<feature type="domain" description="Kinesin motor" evidence="5">
    <location>
        <begin position="25"/>
        <end position="313"/>
    </location>
</feature>
<dbReference type="InterPro" id="IPR001752">
    <property type="entry name" value="Kinesin_motor_dom"/>
</dbReference>
<sequence length="675" mass="73872">MALCSSNLPDRAINTAATGSNPSRKVRLVAKVRDFTDQEADLPSGFSWISVNKPNGEASEPVTVSFGDQAASRKDSCEVDYCYDQNEDNESIFSREVKPLISGVLDGCNATVIAYGARGSGKTSLVQGSFEKPGLAALAMAEILSVAEENGKSVTMSFYEVPVKSISDFQRLYVGFGTRKPAQKGATELPRRGHKGLIVHVSSPNEKLDTPATGKMNFVDLAGCYADVRKKSGEVLHFLEQSKVNKSVYALLNVVHALSSNERHVPYRESKLTRILQDSLGGASKVLLVVCLNPTLCQDSLNMINLASRSCQKISQPVFDSTKKIHSVTRPMVVSSKKSHIPRTVSATARKQTSSRVPLSEKKVNVGTTFAVKGRKLFDEAGDSSPSDKASSVLDKVTTVETVAKEERKPVENITDVTMSEENTLPVVLEHTEPTFIVEKDNQSSKSQNSQVFCSKTDEMTRKPESAQFTPTVGKEVSEYGKDHPEEVTPCVDVSIDTKSLSLAQEGQIIAKDNNSSLVDDDKSPPISARLRELTNSMRALCSATPFSLKTAENDDSSLVSANILEPKTPVVEHGAMTADRWNVKNVNSPWETFSTRNSGMKNSLVQDYLRFLNTAEKEDLKRLKGIGEKRATYILEMREESPEPFKNLDDLKHIGLSGKQIKGLMKKEVGGFFD</sequence>
<dbReference type="FunFam" id="1.10.150.280:FF:000003">
    <property type="entry name" value="Kinesin-like protein KIN-10C"/>
    <property type="match status" value="1"/>
</dbReference>
<dbReference type="Pfam" id="PF12836">
    <property type="entry name" value="HHH_3"/>
    <property type="match status" value="1"/>
</dbReference>
<dbReference type="InterPro" id="IPR027640">
    <property type="entry name" value="Kinesin-like_fam"/>
</dbReference>
<dbReference type="InterPro" id="IPR010994">
    <property type="entry name" value="RuvA_2-like"/>
</dbReference>
<dbReference type="Proteomes" id="UP001187192">
    <property type="component" value="Unassembled WGS sequence"/>
</dbReference>
<dbReference type="GO" id="GO:0005524">
    <property type="term" value="F:ATP binding"/>
    <property type="evidence" value="ECO:0007669"/>
    <property type="project" value="UniProtKB-UniRule"/>
</dbReference>
<comment type="similarity">
    <text evidence="3">Belongs to the TRAFAC class myosin-kinesin ATPase superfamily. Kinesin family. KIN-10 subfamily.</text>
</comment>
<dbReference type="GO" id="GO:0005871">
    <property type="term" value="C:kinesin complex"/>
    <property type="evidence" value="ECO:0007669"/>
    <property type="project" value="TreeGrafter"/>
</dbReference>
<keyword evidence="4" id="KW-0547">Nucleotide-binding</keyword>
<dbReference type="GO" id="GO:0007018">
    <property type="term" value="P:microtubule-based movement"/>
    <property type="evidence" value="ECO:0007669"/>
    <property type="project" value="InterPro"/>
</dbReference>
<comment type="caution">
    <text evidence="6">The sequence shown here is derived from an EMBL/GenBank/DDBJ whole genome shotgun (WGS) entry which is preliminary data.</text>
</comment>
<dbReference type="PANTHER" id="PTHR24115:SF908">
    <property type="entry name" value="KINESIN-LIKE PROTEIN KIN-10C"/>
    <property type="match status" value="1"/>
</dbReference>
<dbReference type="PANTHER" id="PTHR24115">
    <property type="entry name" value="KINESIN-RELATED"/>
    <property type="match status" value="1"/>
</dbReference>
<accession>A0AA88A2K6</accession>
<dbReference type="EMBL" id="BTGU01000018">
    <property type="protein sequence ID" value="GMN44584.1"/>
    <property type="molecule type" value="Genomic_DNA"/>
</dbReference>
<dbReference type="GO" id="GO:0008017">
    <property type="term" value="F:microtubule binding"/>
    <property type="evidence" value="ECO:0007669"/>
    <property type="project" value="InterPro"/>
</dbReference>
<dbReference type="SUPFAM" id="SSF47781">
    <property type="entry name" value="RuvA domain 2-like"/>
    <property type="match status" value="1"/>
</dbReference>
<dbReference type="Gene3D" id="1.10.150.280">
    <property type="entry name" value="AF1531-like domain"/>
    <property type="match status" value="1"/>
</dbReference>
<organism evidence="6 7">
    <name type="scientific">Ficus carica</name>
    <name type="common">Common fig</name>
    <dbReference type="NCBI Taxonomy" id="3494"/>
    <lineage>
        <taxon>Eukaryota</taxon>
        <taxon>Viridiplantae</taxon>
        <taxon>Streptophyta</taxon>
        <taxon>Embryophyta</taxon>
        <taxon>Tracheophyta</taxon>
        <taxon>Spermatophyta</taxon>
        <taxon>Magnoliopsida</taxon>
        <taxon>eudicotyledons</taxon>
        <taxon>Gunneridae</taxon>
        <taxon>Pentapetalae</taxon>
        <taxon>rosids</taxon>
        <taxon>fabids</taxon>
        <taxon>Rosales</taxon>
        <taxon>Moraceae</taxon>
        <taxon>Ficeae</taxon>
        <taxon>Ficus</taxon>
    </lineage>
</organism>
<dbReference type="GO" id="GO:0005874">
    <property type="term" value="C:microtubule"/>
    <property type="evidence" value="ECO:0007669"/>
    <property type="project" value="UniProtKB-KW"/>
</dbReference>
<dbReference type="Gene3D" id="3.40.850.10">
    <property type="entry name" value="Kinesin motor domain"/>
    <property type="match status" value="1"/>
</dbReference>
<dbReference type="GO" id="GO:0008574">
    <property type="term" value="F:plus-end-directed microtubule motor activity"/>
    <property type="evidence" value="ECO:0007669"/>
    <property type="project" value="TreeGrafter"/>
</dbReference>